<dbReference type="EMBL" id="GBRH01282680">
    <property type="protein sequence ID" value="JAD15215.1"/>
    <property type="molecule type" value="Transcribed_RNA"/>
</dbReference>
<organism evidence="1">
    <name type="scientific">Arundo donax</name>
    <name type="common">Giant reed</name>
    <name type="synonym">Donax arundinaceus</name>
    <dbReference type="NCBI Taxonomy" id="35708"/>
    <lineage>
        <taxon>Eukaryota</taxon>
        <taxon>Viridiplantae</taxon>
        <taxon>Streptophyta</taxon>
        <taxon>Embryophyta</taxon>
        <taxon>Tracheophyta</taxon>
        <taxon>Spermatophyta</taxon>
        <taxon>Magnoliopsida</taxon>
        <taxon>Liliopsida</taxon>
        <taxon>Poales</taxon>
        <taxon>Poaceae</taxon>
        <taxon>PACMAD clade</taxon>
        <taxon>Arundinoideae</taxon>
        <taxon>Arundineae</taxon>
        <taxon>Arundo</taxon>
    </lineage>
</organism>
<protein>
    <submittedName>
        <fullName evidence="1">Uncharacterized protein</fullName>
    </submittedName>
</protein>
<sequence>MVHSLLRIATKMLGKMTCLWLQNIGFAARGLLLYVKNVDSTL</sequence>
<dbReference type="AlphaFoldDB" id="A0A0A8XRC2"/>
<reference evidence="1" key="2">
    <citation type="journal article" date="2015" name="Data Brief">
        <title>Shoot transcriptome of the giant reed, Arundo donax.</title>
        <authorList>
            <person name="Barrero R.A."/>
            <person name="Guerrero F.D."/>
            <person name="Moolhuijzen P."/>
            <person name="Goolsby J.A."/>
            <person name="Tidwell J."/>
            <person name="Bellgard S.E."/>
            <person name="Bellgard M.I."/>
        </authorList>
    </citation>
    <scope>NUCLEOTIDE SEQUENCE</scope>
    <source>
        <tissue evidence="1">Shoot tissue taken approximately 20 cm above the soil surface</tissue>
    </source>
</reference>
<accession>A0A0A8XRC2</accession>
<evidence type="ECO:0000313" key="1">
    <source>
        <dbReference type="EMBL" id="JAD15215.1"/>
    </source>
</evidence>
<name>A0A0A8XRC2_ARUDO</name>
<proteinExistence type="predicted"/>
<reference evidence="1" key="1">
    <citation type="submission" date="2014-09" db="EMBL/GenBank/DDBJ databases">
        <authorList>
            <person name="Magalhaes I.L.F."/>
            <person name="Oliveira U."/>
            <person name="Santos F.R."/>
            <person name="Vidigal T.H.D.A."/>
            <person name="Brescovit A.D."/>
            <person name="Santos A.J."/>
        </authorList>
    </citation>
    <scope>NUCLEOTIDE SEQUENCE</scope>
    <source>
        <tissue evidence="1">Shoot tissue taken approximately 20 cm above the soil surface</tissue>
    </source>
</reference>